<evidence type="ECO:0000313" key="3">
    <source>
        <dbReference type="Proteomes" id="UP000059680"/>
    </source>
</evidence>
<organism evidence="2 3">
    <name type="scientific">Oryza sativa subsp. japonica</name>
    <name type="common">Rice</name>
    <dbReference type="NCBI Taxonomy" id="39947"/>
    <lineage>
        <taxon>Eukaryota</taxon>
        <taxon>Viridiplantae</taxon>
        <taxon>Streptophyta</taxon>
        <taxon>Embryophyta</taxon>
        <taxon>Tracheophyta</taxon>
        <taxon>Spermatophyta</taxon>
        <taxon>Magnoliopsida</taxon>
        <taxon>Liliopsida</taxon>
        <taxon>Poales</taxon>
        <taxon>Poaceae</taxon>
        <taxon>BOP clade</taxon>
        <taxon>Oryzoideae</taxon>
        <taxon>Oryzeae</taxon>
        <taxon>Oryzinae</taxon>
        <taxon>Oryza</taxon>
        <taxon>Oryza sativa</taxon>
    </lineage>
</organism>
<feature type="non-terminal residue" evidence="2">
    <location>
        <position position="1"/>
    </location>
</feature>
<accession>A0A0P0Y9L6</accession>
<dbReference type="PaxDb" id="39947-A0A0P0Y9L6"/>
<proteinExistence type="predicted"/>
<protein>
    <submittedName>
        <fullName evidence="2">Os12g0419700 protein</fullName>
    </submittedName>
</protein>
<gene>
    <name evidence="2" type="ordered locus">Os12g0419700</name>
    <name evidence="2" type="ORF">OSNPB_120419700</name>
</gene>
<dbReference type="Gramene" id="Os12t0419700-01">
    <property type="protein sequence ID" value="Os12t0419700-01"/>
    <property type="gene ID" value="Os12g0419700"/>
</dbReference>
<sequence>LPHSPPPWLRSSVSLPAAAAIRAPHPPKRHGPGATSRIRTPSSIAPLPTSHRRRPPCTLPPRPAGCRGAACDLCPRLGW</sequence>
<dbReference type="InParanoid" id="A0A0P0Y9L6"/>
<feature type="region of interest" description="Disordered" evidence="1">
    <location>
        <begin position="19"/>
        <end position="61"/>
    </location>
</feature>
<reference evidence="3" key="1">
    <citation type="journal article" date="2005" name="Nature">
        <title>The map-based sequence of the rice genome.</title>
        <authorList>
            <consortium name="International rice genome sequencing project (IRGSP)"/>
            <person name="Matsumoto T."/>
            <person name="Wu J."/>
            <person name="Kanamori H."/>
            <person name="Katayose Y."/>
            <person name="Fujisawa M."/>
            <person name="Namiki N."/>
            <person name="Mizuno H."/>
            <person name="Yamamoto K."/>
            <person name="Antonio B.A."/>
            <person name="Baba T."/>
            <person name="Sakata K."/>
            <person name="Nagamura Y."/>
            <person name="Aoki H."/>
            <person name="Arikawa K."/>
            <person name="Arita K."/>
            <person name="Bito T."/>
            <person name="Chiden Y."/>
            <person name="Fujitsuka N."/>
            <person name="Fukunaka R."/>
            <person name="Hamada M."/>
            <person name="Harada C."/>
            <person name="Hayashi A."/>
            <person name="Hijishita S."/>
            <person name="Honda M."/>
            <person name="Hosokawa S."/>
            <person name="Ichikawa Y."/>
            <person name="Idonuma A."/>
            <person name="Iijima M."/>
            <person name="Ikeda M."/>
            <person name="Ikeno M."/>
            <person name="Ito K."/>
            <person name="Ito S."/>
            <person name="Ito T."/>
            <person name="Ito Y."/>
            <person name="Ito Y."/>
            <person name="Iwabuchi A."/>
            <person name="Kamiya K."/>
            <person name="Karasawa W."/>
            <person name="Kurita K."/>
            <person name="Katagiri S."/>
            <person name="Kikuta A."/>
            <person name="Kobayashi H."/>
            <person name="Kobayashi N."/>
            <person name="Machita K."/>
            <person name="Maehara T."/>
            <person name="Masukawa M."/>
            <person name="Mizubayashi T."/>
            <person name="Mukai Y."/>
            <person name="Nagasaki H."/>
            <person name="Nagata Y."/>
            <person name="Naito S."/>
            <person name="Nakashima M."/>
            <person name="Nakama Y."/>
            <person name="Nakamichi Y."/>
            <person name="Nakamura M."/>
            <person name="Meguro A."/>
            <person name="Negishi M."/>
            <person name="Ohta I."/>
            <person name="Ohta T."/>
            <person name="Okamoto M."/>
            <person name="Ono N."/>
            <person name="Saji S."/>
            <person name="Sakaguchi M."/>
            <person name="Sakai K."/>
            <person name="Shibata M."/>
            <person name="Shimokawa T."/>
            <person name="Song J."/>
            <person name="Takazaki Y."/>
            <person name="Terasawa K."/>
            <person name="Tsugane M."/>
            <person name="Tsuji K."/>
            <person name="Ueda S."/>
            <person name="Waki K."/>
            <person name="Yamagata H."/>
            <person name="Yamamoto M."/>
            <person name="Yamamoto S."/>
            <person name="Yamane H."/>
            <person name="Yoshiki S."/>
            <person name="Yoshihara R."/>
            <person name="Yukawa K."/>
            <person name="Zhong H."/>
            <person name="Yano M."/>
            <person name="Yuan Q."/>
            <person name="Ouyang S."/>
            <person name="Liu J."/>
            <person name="Jones K.M."/>
            <person name="Gansberger K."/>
            <person name="Moffat K."/>
            <person name="Hill J."/>
            <person name="Bera J."/>
            <person name="Fadrosh D."/>
            <person name="Jin S."/>
            <person name="Johri S."/>
            <person name="Kim M."/>
            <person name="Overton L."/>
            <person name="Reardon M."/>
            <person name="Tsitrin T."/>
            <person name="Vuong H."/>
            <person name="Weaver B."/>
            <person name="Ciecko A."/>
            <person name="Tallon L."/>
            <person name="Jackson J."/>
            <person name="Pai G."/>
            <person name="Aken S.V."/>
            <person name="Utterback T."/>
            <person name="Reidmuller S."/>
            <person name="Feldblyum T."/>
            <person name="Hsiao J."/>
            <person name="Zismann V."/>
            <person name="Iobst S."/>
            <person name="de Vazeille A.R."/>
            <person name="Buell C.R."/>
            <person name="Ying K."/>
            <person name="Li Y."/>
            <person name="Lu T."/>
            <person name="Huang Y."/>
            <person name="Zhao Q."/>
            <person name="Feng Q."/>
            <person name="Zhang L."/>
            <person name="Zhu J."/>
            <person name="Weng Q."/>
            <person name="Mu J."/>
            <person name="Lu Y."/>
            <person name="Fan D."/>
            <person name="Liu Y."/>
            <person name="Guan J."/>
            <person name="Zhang Y."/>
            <person name="Yu S."/>
            <person name="Liu X."/>
            <person name="Zhang Y."/>
            <person name="Hong G."/>
            <person name="Han B."/>
            <person name="Choisne N."/>
            <person name="Demange N."/>
            <person name="Orjeda G."/>
            <person name="Samain S."/>
            <person name="Cattolico L."/>
            <person name="Pelletier E."/>
            <person name="Couloux A."/>
            <person name="Segurens B."/>
            <person name="Wincker P."/>
            <person name="D'Hont A."/>
            <person name="Scarpelli C."/>
            <person name="Weissenbach J."/>
            <person name="Salanoubat M."/>
            <person name="Quetier F."/>
            <person name="Yu Y."/>
            <person name="Kim H.R."/>
            <person name="Rambo T."/>
            <person name="Currie J."/>
            <person name="Collura K."/>
            <person name="Luo M."/>
            <person name="Yang T."/>
            <person name="Ammiraju J.S.S."/>
            <person name="Engler F."/>
            <person name="Soderlund C."/>
            <person name="Wing R.A."/>
            <person name="Palmer L.E."/>
            <person name="de la Bastide M."/>
            <person name="Spiegel L."/>
            <person name="Nascimento L."/>
            <person name="Zutavern T."/>
            <person name="O'Shaughnessy A."/>
            <person name="Dike S."/>
            <person name="Dedhia N."/>
            <person name="Preston R."/>
            <person name="Balija V."/>
            <person name="McCombie W.R."/>
            <person name="Chow T."/>
            <person name="Chen H."/>
            <person name="Chung M."/>
            <person name="Chen C."/>
            <person name="Shaw J."/>
            <person name="Wu H."/>
            <person name="Hsiao K."/>
            <person name="Chao Y."/>
            <person name="Chu M."/>
            <person name="Cheng C."/>
            <person name="Hour A."/>
            <person name="Lee P."/>
            <person name="Lin S."/>
            <person name="Lin Y."/>
            <person name="Liou J."/>
            <person name="Liu S."/>
            <person name="Hsing Y."/>
            <person name="Raghuvanshi S."/>
            <person name="Mohanty A."/>
            <person name="Bharti A.K."/>
            <person name="Gaur A."/>
            <person name="Gupta V."/>
            <person name="Kumar D."/>
            <person name="Ravi V."/>
            <person name="Vij S."/>
            <person name="Kapur A."/>
            <person name="Khurana P."/>
            <person name="Khurana P."/>
            <person name="Khurana J.P."/>
            <person name="Tyagi A.K."/>
            <person name="Gaikwad K."/>
            <person name="Singh A."/>
            <person name="Dalal V."/>
            <person name="Srivastava S."/>
            <person name="Dixit A."/>
            <person name="Pal A.K."/>
            <person name="Ghazi I.A."/>
            <person name="Yadav M."/>
            <person name="Pandit A."/>
            <person name="Bhargava A."/>
            <person name="Sureshbabu K."/>
            <person name="Batra K."/>
            <person name="Sharma T.R."/>
            <person name="Mohapatra T."/>
            <person name="Singh N.K."/>
            <person name="Messing J."/>
            <person name="Nelson A.B."/>
            <person name="Fuks G."/>
            <person name="Kavchok S."/>
            <person name="Keizer G."/>
            <person name="Linton E."/>
            <person name="Llaca V."/>
            <person name="Song R."/>
            <person name="Tanyolac B."/>
            <person name="Young S."/>
            <person name="Ho-Il K."/>
            <person name="Hahn J.H."/>
            <person name="Sangsakoo G."/>
            <person name="Vanavichit A."/>
            <person name="de Mattos Luiz.A.T."/>
            <person name="Zimmer P.D."/>
            <person name="Malone G."/>
            <person name="Dellagostin O."/>
            <person name="de Oliveira A.C."/>
            <person name="Bevan M."/>
            <person name="Bancroft I."/>
            <person name="Minx P."/>
            <person name="Cordum H."/>
            <person name="Wilson R."/>
            <person name="Cheng Z."/>
            <person name="Jin W."/>
            <person name="Jiang J."/>
            <person name="Leong S.A."/>
            <person name="Iwama H."/>
            <person name="Gojobori T."/>
            <person name="Itoh T."/>
            <person name="Niimura Y."/>
            <person name="Fujii Y."/>
            <person name="Habara T."/>
            <person name="Sakai H."/>
            <person name="Sato Y."/>
            <person name="Wilson G."/>
            <person name="Kumar K."/>
            <person name="McCouch S."/>
            <person name="Juretic N."/>
            <person name="Hoen D."/>
            <person name="Wright S."/>
            <person name="Bruskiewich R."/>
            <person name="Bureau T."/>
            <person name="Miyao A."/>
            <person name="Hirochika H."/>
            <person name="Nishikawa T."/>
            <person name="Kadowaki K."/>
            <person name="Sugiura M."/>
            <person name="Burr B."/>
            <person name="Sasaki T."/>
        </authorList>
    </citation>
    <scope>NUCLEOTIDE SEQUENCE [LARGE SCALE GENOMIC DNA]</scope>
    <source>
        <strain evidence="3">cv. Nipponbare</strain>
    </source>
</reference>
<dbReference type="Proteomes" id="UP000059680">
    <property type="component" value="Chromosome 12"/>
</dbReference>
<dbReference type="EMBL" id="AP014968">
    <property type="protein sequence ID" value="BAT16892.1"/>
    <property type="molecule type" value="Genomic_DNA"/>
</dbReference>
<reference evidence="2 3" key="3">
    <citation type="journal article" date="2013" name="Rice">
        <title>Improvement of the Oryza sativa Nipponbare reference genome using next generation sequence and optical map data.</title>
        <authorList>
            <person name="Kawahara Y."/>
            <person name="de la Bastide M."/>
            <person name="Hamilton J.P."/>
            <person name="Kanamori H."/>
            <person name="McCombie W.R."/>
            <person name="Ouyang S."/>
            <person name="Schwartz D.C."/>
            <person name="Tanaka T."/>
            <person name="Wu J."/>
            <person name="Zhou S."/>
            <person name="Childs K.L."/>
            <person name="Davidson R.M."/>
            <person name="Lin H."/>
            <person name="Quesada-Ocampo L."/>
            <person name="Vaillancourt B."/>
            <person name="Sakai H."/>
            <person name="Lee S.S."/>
            <person name="Kim J."/>
            <person name="Numa H."/>
            <person name="Itoh T."/>
            <person name="Buell C.R."/>
            <person name="Matsumoto T."/>
        </authorList>
    </citation>
    <scope>NUCLEOTIDE SEQUENCE [LARGE SCALE GENOMIC DNA]</scope>
    <source>
        <strain evidence="3">cv. Nipponbare</strain>
    </source>
</reference>
<name>A0A0P0Y9L6_ORYSJ</name>
<dbReference type="AlphaFoldDB" id="A0A0P0Y9L6"/>
<evidence type="ECO:0000313" key="2">
    <source>
        <dbReference type="EMBL" id="BAT16892.1"/>
    </source>
</evidence>
<keyword evidence="3" id="KW-1185">Reference proteome</keyword>
<reference evidence="2 3" key="2">
    <citation type="journal article" date="2013" name="Plant Cell Physiol.">
        <title>Rice Annotation Project Database (RAP-DB): an integrative and interactive database for rice genomics.</title>
        <authorList>
            <person name="Sakai H."/>
            <person name="Lee S.S."/>
            <person name="Tanaka T."/>
            <person name="Numa H."/>
            <person name="Kim J."/>
            <person name="Kawahara Y."/>
            <person name="Wakimoto H."/>
            <person name="Yang C.C."/>
            <person name="Iwamoto M."/>
            <person name="Abe T."/>
            <person name="Yamada Y."/>
            <person name="Muto A."/>
            <person name="Inokuchi H."/>
            <person name="Ikemura T."/>
            <person name="Matsumoto T."/>
            <person name="Sasaki T."/>
            <person name="Itoh T."/>
        </authorList>
    </citation>
    <scope>NUCLEOTIDE SEQUENCE [LARGE SCALE GENOMIC DNA]</scope>
    <source>
        <strain evidence="3">cv. Nipponbare</strain>
    </source>
</reference>
<evidence type="ECO:0000256" key="1">
    <source>
        <dbReference type="SAM" id="MobiDB-lite"/>
    </source>
</evidence>